<dbReference type="AlphaFoldDB" id="A0AAV4FRW3"/>
<protein>
    <recommendedName>
        <fullName evidence="3">Reverse transcriptase domain-containing protein</fullName>
    </recommendedName>
</protein>
<evidence type="ECO:0000313" key="2">
    <source>
        <dbReference type="Proteomes" id="UP000762676"/>
    </source>
</evidence>
<reference evidence="1 2" key="1">
    <citation type="journal article" date="2021" name="Elife">
        <title>Chloroplast acquisition without the gene transfer in kleptoplastic sea slugs, Plakobranchus ocellatus.</title>
        <authorList>
            <person name="Maeda T."/>
            <person name="Takahashi S."/>
            <person name="Yoshida T."/>
            <person name="Shimamura S."/>
            <person name="Takaki Y."/>
            <person name="Nagai Y."/>
            <person name="Toyoda A."/>
            <person name="Suzuki Y."/>
            <person name="Arimoto A."/>
            <person name="Ishii H."/>
            <person name="Satoh N."/>
            <person name="Nishiyama T."/>
            <person name="Hasebe M."/>
            <person name="Maruyama T."/>
            <person name="Minagawa J."/>
            <person name="Obokata J."/>
            <person name="Shigenobu S."/>
        </authorList>
    </citation>
    <scope>NUCLEOTIDE SEQUENCE [LARGE SCALE GENOMIC DNA]</scope>
</reference>
<organism evidence="1 2">
    <name type="scientific">Elysia marginata</name>
    <dbReference type="NCBI Taxonomy" id="1093978"/>
    <lineage>
        <taxon>Eukaryota</taxon>
        <taxon>Metazoa</taxon>
        <taxon>Spiralia</taxon>
        <taxon>Lophotrochozoa</taxon>
        <taxon>Mollusca</taxon>
        <taxon>Gastropoda</taxon>
        <taxon>Heterobranchia</taxon>
        <taxon>Euthyneura</taxon>
        <taxon>Panpulmonata</taxon>
        <taxon>Sacoglossa</taxon>
        <taxon>Placobranchoidea</taxon>
        <taxon>Plakobranchidae</taxon>
        <taxon>Elysia</taxon>
    </lineage>
</organism>
<dbReference type="Proteomes" id="UP000762676">
    <property type="component" value="Unassembled WGS sequence"/>
</dbReference>
<gene>
    <name evidence="1" type="ORF">ElyMa_003921700</name>
</gene>
<evidence type="ECO:0000313" key="1">
    <source>
        <dbReference type="EMBL" id="GFR75510.1"/>
    </source>
</evidence>
<comment type="caution">
    <text evidence="1">The sequence shown here is derived from an EMBL/GenBank/DDBJ whole genome shotgun (WGS) entry which is preliminary data.</text>
</comment>
<sequence>MMMVGSQSRKGPPINKLKSGKAAFPGEIPTKALKAEAALALIADISHPLFAKIWSKEKFPEVWKEGHELDDLHYTDDLALLSNTQQRMQTKTDLLENSSKSIGLPIHAANQDGINRIRTGSSLLNGKSLELECFCYFESIMDRRGGIKAIK</sequence>
<evidence type="ECO:0008006" key="3">
    <source>
        <dbReference type="Google" id="ProtNLM"/>
    </source>
</evidence>
<keyword evidence="2" id="KW-1185">Reference proteome</keyword>
<dbReference type="EMBL" id="BMAT01007972">
    <property type="protein sequence ID" value="GFR75510.1"/>
    <property type="molecule type" value="Genomic_DNA"/>
</dbReference>
<accession>A0AAV4FRW3</accession>
<proteinExistence type="predicted"/>
<name>A0AAV4FRW3_9GAST</name>